<keyword evidence="10" id="KW-0999">Mitochondrion inner membrane</keyword>
<dbReference type="AlphaFoldDB" id="A0A8S9YZF3"/>
<dbReference type="InterPro" id="IPR004217">
    <property type="entry name" value="Tim10-like"/>
</dbReference>
<evidence type="ECO:0000313" key="12">
    <source>
        <dbReference type="EMBL" id="KAF7259934.1"/>
    </source>
</evidence>
<keyword evidence="7 10" id="KW-0496">Mitochondrion</keyword>
<dbReference type="GO" id="GO:0045039">
    <property type="term" value="P:protein insertion into mitochondrial inner membrane"/>
    <property type="evidence" value="ECO:0007669"/>
    <property type="project" value="TreeGrafter"/>
</dbReference>
<keyword evidence="13" id="KW-1185">Reference proteome</keyword>
<evidence type="ECO:0000256" key="1">
    <source>
        <dbReference type="ARBA" id="ARBA00006720"/>
    </source>
</evidence>
<dbReference type="Pfam" id="PF02953">
    <property type="entry name" value="zf-Tim10_DDP"/>
    <property type="match status" value="1"/>
</dbReference>
<comment type="function">
    <text evidence="9">Mitochondrial intermembrane chaperone that participates in the import and insertion of multi-pass transmembrane proteins into the mitochondrial inner membrane. May also be required for the transfer of beta-barrel precursors from the TOM complex to the sorting and assembly machinery (SAM complex) of the outer membrane. Acts as a chaperone-like protein that protects the hydrophobic precursors from aggregation and guide them through the mitochondrial intermembrane space.</text>
</comment>
<dbReference type="Gene3D" id="1.10.287.810">
    <property type="entry name" value="Mitochondrial import inner membrane translocase subunit tim13 like domains"/>
    <property type="match status" value="1"/>
</dbReference>
<proteinExistence type="inferred from homology"/>
<reference evidence="12" key="1">
    <citation type="submission" date="2019-07" db="EMBL/GenBank/DDBJ databases">
        <title>Annotation for the trematode Paragonimus miyazaki's.</title>
        <authorList>
            <person name="Choi Y.-J."/>
        </authorList>
    </citation>
    <scope>NUCLEOTIDE SEQUENCE</scope>
    <source>
        <strain evidence="12">Japan</strain>
    </source>
</reference>
<evidence type="ECO:0000256" key="4">
    <source>
        <dbReference type="ARBA" id="ARBA00022833"/>
    </source>
</evidence>
<protein>
    <recommendedName>
        <fullName evidence="10">Mitochondrial import inner membrane translocase subunit</fullName>
    </recommendedName>
</protein>
<dbReference type="Proteomes" id="UP000822476">
    <property type="component" value="Unassembled WGS sequence"/>
</dbReference>
<keyword evidence="6 10" id="KW-0811">Translocation</keyword>
<evidence type="ECO:0000256" key="7">
    <source>
        <dbReference type="ARBA" id="ARBA00023128"/>
    </source>
</evidence>
<comment type="function">
    <text evidence="10">Mitochondrial intermembrane chaperone that participates in the import and insertion of some multi-pass transmembrane proteins into the mitochondrial inner membrane. Also required for the transfer of beta-barrel precursors from the TOM complex to the sorting and assembly machinery (SAM complex) of the outer membrane. Acts as a chaperone-like protein that protects the hydrophobic precursors from aggregation and guide them through the mitochondrial intermembrane space.</text>
</comment>
<comment type="caution">
    <text evidence="12">The sequence shown here is derived from an EMBL/GenBank/DDBJ whole genome shotgun (WGS) entry which is preliminary data.</text>
</comment>
<evidence type="ECO:0000256" key="6">
    <source>
        <dbReference type="ARBA" id="ARBA00023010"/>
    </source>
</evidence>
<keyword evidence="10" id="KW-0472">Membrane</keyword>
<feature type="domain" description="Tim10-like" evidence="11">
    <location>
        <begin position="31"/>
        <end position="91"/>
    </location>
</feature>
<keyword evidence="2 10" id="KW-0813">Transport</keyword>
<keyword evidence="5 10" id="KW-0653">Protein transport</keyword>
<comment type="domain">
    <text evidence="10">The twin CX3C motif contains 4 conserved Cys residues that form 2 disulfide bonds in the mitochondrial intermembrane space.</text>
</comment>
<dbReference type="EMBL" id="JTDE01000968">
    <property type="protein sequence ID" value="KAF7259934.1"/>
    <property type="molecule type" value="Genomic_DNA"/>
</dbReference>
<dbReference type="InterPro" id="IPR035427">
    <property type="entry name" value="Tim10-like_dom_sf"/>
</dbReference>
<dbReference type="SUPFAM" id="SSF144122">
    <property type="entry name" value="Tim10-like"/>
    <property type="match status" value="1"/>
</dbReference>
<sequence length="107" mass="12266">MYWEPQSTIYNTWLFRLVSTRLLKNKTAERQMQMFEIEMMQHVFSNMTNSCLTKCIPAKYNDGDLTKGEAVCLDRCAAKFMQAYMHATKKLSTLTVPEAQAAMAAPT</sequence>
<name>A0A8S9YZF3_9TREM</name>
<keyword evidence="3" id="KW-0479">Metal-binding</keyword>
<evidence type="ECO:0000256" key="9">
    <source>
        <dbReference type="ARBA" id="ARBA00025311"/>
    </source>
</evidence>
<dbReference type="GO" id="GO:0005743">
    <property type="term" value="C:mitochondrial inner membrane"/>
    <property type="evidence" value="ECO:0007669"/>
    <property type="project" value="UniProtKB-SubCell"/>
</dbReference>
<evidence type="ECO:0000256" key="2">
    <source>
        <dbReference type="ARBA" id="ARBA00022448"/>
    </source>
</evidence>
<dbReference type="PANTHER" id="PTHR11038">
    <property type="entry name" value="MITOCHONDRIAL IMPORT INNER MEMBRANE TRANSLOCASE SUBUNIT TIM10"/>
    <property type="match status" value="1"/>
</dbReference>
<evidence type="ECO:0000256" key="5">
    <source>
        <dbReference type="ARBA" id="ARBA00022927"/>
    </source>
</evidence>
<accession>A0A8S9YZF3</accession>
<evidence type="ECO:0000256" key="8">
    <source>
        <dbReference type="ARBA" id="ARBA00023157"/>
    </source>
</evidence>
<comment type="similarity">
    <text evidence="1 10">Belongs to the small Tim family.</text>
</comment>
<dbReference type="OrthoDB" id="274922at2759"/>
<comment type="subunit">
    <text evidence="10">Heterohexamer.</text>
</comment>
<dbReference type="GO" id="GO:0015031">
    <property type="term" value="P:protein transport"/>
    <property type="evidence" value="ECO:0007669"/>
    <property type="project" value="UniProtKB-KW"/>
</dbReference>
<evidence type="ECO:0000313" key="13">
    <source>
        <dbReference type="Proteomes" id="UP000822476"/>
    </source>
</evidence>
<dbReference type="GO" id="GO:0046872">
    <property type="term" value="F:metal ion binding"/>
    <property type="evidence" value="ECO:0007669"/>
    <property type="project" value="UniProtKB-KW"/>
</dbReference>
<gene>
    <name evidence="12" type="ORF">EG68_02693</name>
</gene>
<keyword evidence="10" id="KW-0143">Chaperone</keyword>
<organism evidence="12 13">
    <name type="scientific">Paragonimus skrjabini miyazakii</name>
    <dbReference type="NCBI Taxonomy" id="59628"/>
    <lineage>
        <taxon>Eukaryota</taxon>
        <taxon>Metazoa</taxon>
        <taxon>Spiralia</taxon>
        <taxon>Lophotrochozoa</taxon>
        <taxon>Platyhelminthes</taxon>
        <taxon>Trematoda</taxon>
        <taxon>Digenea</taxon>
        <taxon>Plagiorchiida</taxon>
        <taxon>Troglotremata</taxon>
        <taxon>Troglotrematidae</taxon>
        <taxon>Paragonimus</taxon>
    </lineage>
</organism>
<keyword evidence="4" id="KW-0862">Zinc</keyword>
<evidence type="ECO:0000256" key="10">
    <source>
        <dbReference type="RuleBase" id="RU367043"/>
    </source>
</evidence>
<comment type="subcellular location">
    <subcellularLocation>
        <location evidence="10">Mitochondrion inner membrane</location>
        <topology evidence="10">Peripheral membrane protein</topology>
        <orientation evidence="10">Intermembrane side</orientation>
    </subcellularLocation>
</comment>
<evidence type="ECO:0000259" key="11">
    <source>
        <dbReference type="Pfam" id="PF02953"/>
    </source>
</evidence>
<keyword evidence="8 10" id="KW-1015">Disulfide bond</keyword>
<dbReference type="PANTHER" id="PTHR11038:SF16">
    <property type="entry name" value="MITOCHONDRIAL IMPORT INNER MEMBRANE TRANSLOCASE SUBUNIT TIM10"/>
    <property type="match status" value="1"/>
</dbReference>
<evidence type="ECO:0000256" key="3">
    <source>
        <dbReference type="ARBA" id="ARBA00022723"/>
    </source>
</evidence>